<dbReference type="Gene3D" id="2.130.10.10">
    <property type="entry name" value="YVTN repeat-like/Quinoprotein amine dehydrogenase"/>
    <property type="match status" value="1"/>
</dbReference>
<dbReference type="InterPro" id="IPR036322">
    <property type="entry name" value="WD40_repeat_dom_sf"/>
</dbReference>
<evidence type="ECO:0000256" key="1">
    <source>
        <dbReference type="PROSITE-ProRule" id="PRU00221"/>
    </source>
</evidence>
<gene>
    <name evidence="2" type="ORF">METBIDRAFT_12264</name>
</gene>
<dbReference type="EMBL" id="LXTC01000004">
    <property type="protein sequence ID" value="OBA20215.1"/>
    <property type="molecule type" value="Genomic_DNA"/>
</dbReference>
<protein>
    <submittedName>
        <fullName evidence="2">Mitotic spindle checkpoint protein BUB3, WD repeat superfamily</fullName>
    </submittedName>
</protein>
<proteinExistence type="predicted"/>
<dbReference type="PANTHER" id="PTHR43991">
    <property type="entry name" value="WD REPEAT PROTEIN (AFU_ORTHOLOGUE AFUA_8G05640)-RELATED"/>
    <property type="match status" value="1"/>
</dbReference>
<dbReference type="GeneID" id="30027175"/>
<dbReference type="SMART" id="SM00320">
    <property type="entry name" value="WD40"/>
    <property type="match status" value="2"/>
</dbReference>
<reference evidence="2 3" key="1">
    <citation type="submission" date="2016-05" db="EMBL/GenBank/DDBJ databases">
        <title>Comparative genomics of biotechnologically important yeasts.</title>
        <authorList>
            <consortium name="DOE Joint Genome Institute"/>
            <person name="Riley R."/>
            <person name="Haridas S."/>
            <person name="Wolfe K.H."/>
            <person name="Lopes M.R."/>
            <person name="Hittinger C.T."/>
            <person name="Goker M."/>
            <person name="Salamov A."/>
            <person name="Wisecaver J."/>
            <person name="Long T.M."/>
            <person name="Aerts A.L."/>
            <person name="Barry K."/>
            <person name="Choi C."/>
            <person name="Clum A."/>
            <person name="Coughlan A.Y."/>
            <person name="Deshpande S."/>
            <person name="Douglass A.P."/>
            <person name="Hanson S.J."/>
            <person name="Klenk H.-P."/>
            <person name="LaButti K."/>
            <person name="Lapidus A."/>
            <person name="Lindquist E."/>
            <person name="Lipzen A."/>
            <person name="Meier-kolthoff J.P."/>
            <person name="Ohm R.A."/>
            <person name="Otillar R.P."/>
            <person name="Pangilinan J."/>
            <person name="Peng Y."/>
            <person name="Rokas A."/>
            <person name="Rosa C.A."/>
            <person name="Scheuner C."/>
            <person name="Sibirny A.A."/>
            <person name="Slot J.C."/>
            <person name="Stielow J.B."/>
            <person name="Sun H."/>
            <person name="Kurtzman C.P."/>
            <person name="Blackwell M."/>
            <person name="Grigoriev I.V."/>
            <person name="Jeffries T.W."/>
        </authorList>
    </citation>
    <scope>NUCLEOTIDE SEQUENCE [LARGE SCALE GENOMIC DNA]</scope>
    <source>
        <strain evidence="2 3">NRRL YB-4993</strain>
    </source>
</reference>
<organism evidence="2 3">
    <name type="scientific">Metschnikowia bicuspidata var. bicuspidata NRRL YB-4993</name>
    <dbReference type="NCBI Taxonomy" id="869754"/>
    <lineage>
        <taxon>Eukaryota</taxon>
        <taxon>Fungi</taxon>
        <taxon>Dikarya</taxon>
        <taxon>Ascomycota</taxon>
        <taxon>Saccharomycotina</taxon>
        <taxon>Pichiomycetes</taxon>
        <taxon>Metschnikowiaceae</taxon>
        <taxon>Metschnikowia</taxon>
    </lineage>
</organism>
<dbReference type="InterPro" id="IPR015943">
    <property type="entry name" value="WD40/YVTN_repeat-like_dom_sf"/>
</dbReference>
<dbReference type="OrthoDB" id="20669at2759"/>
<sequence>MAVETSLEYRAASLTGPISSDFSEFIQSSTASTVNPSNVYELTQSESLIFLYNLLYDDDSALTKADILSILSCLKERESNLPFAFTQIDPNSNVQGVAWDLNLRRKFYQERARVANSQWFTNVPMSREEAIKFSLQSLKLTAYDTKTDFFEFHKFYSRLKNHITHFQLRSLVVCGQNAVSGIFYPSSYFHDDMLEPVFLESDSVPANDCHSFFKLIRLMQDETSLVSESMKLDCLVDSRHLKYHSASRISSMACSSKFLAAGTFEGGFILVDIEDPNDTRLSTEVLLTRSSEGITNDIDISSDNLRLTVASNDAKLRHFDVEKSRKTSSIHLPFAVNRLVSNPHNNQEFFVAADSKENFIWDRRCLSENPKPSVTFLGHKDYGFSCDWSPRDEHLLVSGNQDGTVRLWDRRMAHSSLHCWNSALGSHAFDIDESILGGPVRNCRFSHFGNHVVWAESLDHVGVIQMDDLKIGDELIQSRVQLIDFVGKCIGLNVRLTDSGHDEELIIGINDCPLGGVLSYRLDAPGKLLPLDFEF</sequence>
<dbReference type="InterPro" id="IPR001680">
    <property type="entry name" value="WD40_rpt"/>
</dbReference>
<dbReference type="PROSITE" id="PS50082">
    <property type="entry name" value="WD_REPEATS_2"/>
    <property type="match status" value="1"/>
</dbReference>
<dbReference type="PANTHER" id="PTHR43991:SF12">
    <property type="entry name" value="WD REPEAT PROTEIN (AFU_ORTHOLOGUE AFUA_8G05640)"/>
    <property type="match status" value="1"/>
</dbReference>
<evidence type="ECO:0000313" key="3">
    <source>
        <dbReference type="Proteomes" id="UP000092555"/>
    </source>
</evidence>
<keyword evidence="3" id="KW-1185">Reference proteome</keyword>
<keyword evidence="1" id="KW-0853">WD repeat</keyword>
<dbReference type="STRING" id="869754.A0A1A0H8A9"/>
<dbReference type="PROSITE" id="PS50294">
    <property type="entry name" value="WD_REPEATS_REGION"/>
    <property type="match status" value="1"/>
</dbReference>
<dbReference type="SUPFAM" id="SSF50978">
    <property type="entry name" value="WD40 repeat-like"/>
    <property type="match status" value="1"/>
</dbReference>
<name>A0A1A0H8A9_9ASCO</name>
<accession>A0A1A0H8A9</accession>
<dbReference type="AlphaFoldDB" id="A0A1A0H8A9"/>
<dbReference type="RefSeq" id="XP_018710737.1">
    <property type="nucleotide sequence ID" value="XM_018854199.1"/>
</dbReference>
<dbReference type="Proteomes" id="UP000092555">
    <property type="component" value="Unassembled WGS sequence"/>
</dbReference>
<comment type="caution">
    <text evidence="2">The sequence shown here is derived from an EMBL/GenBank/DDBJ whole genome shotgun (WGS) entry which is preliminary data.</text>
</comment>
<feature type="repeat" description="WD" evidence="1">
    <location>
        <begin position="376"/>
        <end position="409"/>
    </location>
</feature>
<evidence type="ECO:0000313" key="2">
    <source>
        <dbReference type="EMBL" id="OBA20215.1"/>
    </source>
</evidence>
<dbReference type="Pfam" id="PF00400">
    <property type="entry name" value="WD40"/>
    <property type="match status" value="1"/>
</dbReference>